<dbReference type="Pfam" id="PF00535">
    <property type="entry name" value="Glycos_transf_2"/>
    <property type="match status" value="1"/>
</dbReference>
<accession>A0AB35YUA8</accession>
<dbReference type="EMBL" id="JBANCF010000008">
    <property type="protein sequence ID" value="MEM0573914.1"/>
    <property type="molecule type" value="Genomic_DNA"/>
</dbReference>
<evidence type="ECO:0000259" key="1">
    <source>
        <dbReference type="Pfam" id="PF00535"/>
    </source>
</evidence>
<dbReference type="GO" id="GO:0016758">
    <property type="term" value="F:hexosyltransferase activity"/>
    <property type="evidence" value="ECO:0007669"/>
    <property type="project" value="UniProtKB-ARBA"/>
</dbReference>
<protein>
    <submittedName>
        <fullName evidence="2">Glycosyltransferase family 2 protein</fullName>
        <ecNumber evidence="2">2.4.-.-</ecNumber>
    </submittedName>
</protein>
<dbReference type="Proteomes" id="UP001390963">
    <property type="component" value="Unassembled WGS sequence"/>
</dbReference>
<sequence length="327" mass="38705">MLNWESRFYPFLKKNSLAPLVSIIIATYNRPKHLSKAIDSLLQQTMGDWECLIIDDHSIPYDFNENKKIARKDARIKLLRNNHKNKNGPSVCRNIGLKVASGRYIQFFDDDDIMFPEMLETKINFIQFDDLDVIISPLAFYDVQEQNITHQNKILSIKLIEDYILGKVSWYVSGPLWKRKFLKSKFDENIQTLDDWDFNLLNIYNNPKINYLDKPLQYYNRYSLESTLSTKKINRGSVQNNSLFFAYSKHLEILQKEKILTPILAHRLINLIIGTLRESLEERNENVLVIFKFIQKNSSLLKRGRYLKLYLGFYSYKIFGKGYRFIN</sequence>
<dbReference type="SUPFAM" id="SSF53448">
    <property type="entry name" value="Nucleotide-diphospho-sugar transferases"/>
    <property type="match status" value="1"/>
</dbReference>
<dbReference type="AlphaFoldDB" id="A0AB35YUA8"/>
<evidence type="ECO:0000313" key="5">
    <source>
        <dbReference type="Proteomes" id="UP001390963"/>
    </source>
</evidence>
<dbReference type="EMBL" id="JAZBJM010000004">
    <property type="protein sequence ID" value="MEM0518346.1"/>
    <property type="molecule type" value="Genomic_DNA"/>
</dbReference>
<comment type="caution">
    <text evidence="2">The sequence shown here is derived from an EMBL/GenBank/DDBJ whole genome shotgun (WGS) entry which is preliminary data.</text>
</comment>
<gene>
    <name evidence="3" type="ORF">VZD24_10320</name>
    <name evidence="2" type="ORF">VZD85_08290</name>
</gene>
<dbReference type="PANTHER" id="PTHR22916:SF3">
    <property type="entry name" value="UDP-GLCNAC:BETAGAL BETA-1,3-N-ACETYLGLUCOSAMINYLTRANSFERASE-LIKE PROTEIN 1"/>
    <property type="match status" value="1"/>
</dbReference>
<organism evidence="2 4">
    <name type="scientific">Aequorivita flava</name>
    <dbReference type="NCBI Taxonomy" id="3114371"/>
    <lineage>
        <taxon>Bacteria</taxon>
        <taxon>Pseudomonadati</taxon>
        <taxon>Bacteroidota</taxon>
        <taxon>Flavobacteriia</taxon>
        <taxon>Flavobacteriales</taxon>
        <taxon>Flavobacteriaceae</taxon>
        <taxon>Aequorivita</taxon>
    </lineage>
</organism>
<dbReference type="CDD" id="cd00761">
    <property type="entry name" value="Glyco_tranf_GTA_type"/>
    <property type="match status" value="1"/>
</dbReference>
<reference evidence="2 5" key="1">
    <citation type="submission" date="2024-01" db="EMBL/GenBank/DDBJ databases">
        <title>Aequorivita flavus sp. nov., isolated from deep-sea sediment.</title>
        <authorList>
            <person name="Chen X."/>
        </authorList>
    </citation>
    <scope>NUCLEOTIDE SEQUENCE</scope>
    <source>
        <strain evidence="2">MCCC 1A16923</strain>
        <strain evidence="3 5">MCCC 1A16935</strain>
    </source>
</reference>
<proteinExistence type="predicted"/>
<keyword evidence="2" id="KW-0808">Transferase</keyword>
<dbReference type="InterPro" id="IPR029044">
    <property type="entry name" value="Nucleotide-diphossugar_trans"/>
</dbReference>
<dbReference type="InterPro" id="IPR001173">
    <property type="entry name" value="Glyco_trans_2-like"/>
</dbReference>
<keyword evidence="2" id="KW-0328">Glycosyltransferase</keyword>
<evidence type="ECO:0000313" key="2">
    <source>
        <dbReference type="EMBL" id="MEM0518346.1"/>
    </source>
</evidence>
<evidence type="ECO:0000313" key="3">
    <source>
        <dbReference type="EMBL" id="MEM0573914.1"/>
    </source>
</evidence>
<dbReference type="RefSeq" id="WP_342687255.1">
    <property type="nucleotide sequence ID" value="NZ_JAZBJM010000004.1"/>
</dbReference>
<dbReference type="PANTHER" id="PTHR22916">
    <property type="entry name" value="GLYCOSYLTRANSFERASE"/>
    <property type="match status" value="1"/>
</dbReference>
<dbReference type="EC" id="2.4.-.-" evidence="2"/>
<name>A0AB35YUA8_9FLAO</name>
<feature type="domain" description="Glycosyltransferase 2-like" evidence="1">
    <location>
        <begin position="22"/>
        <end position="154"/>
    </location>
</feature>
<evidence type="ECO:0000313" key="4">
    <source>
        <dbReference type="Proteomes" id="UP001388259"/>
    </source>
</evidence>
<dbReference type="Proteomes" id="UP001388259">
    <property type="component" value="Unassembled WGS sequence"/>
</dbReference>
<keyword evidence="5" id="KW-1185">Reference proteome</keyword>
<dbReference type="Gene3D" id="3.90.550.10">
    <property type="entry name" value="Spore Coat Polysaccharide Biosynthesis Protein SpsA, Chain A"/>
    <property type="match status" value="1"/>
</dbReference>